<dbReference type="PANTHER" id="PTHR22648:SF0">
    <property type="entry name" value="TRANSCRIPTION TERMINATION_ANTITERMINATION PROTEIN NUSA"/>
    <property type="match status" value="1"/>
</dbReference>
<dbReference type="InterPro" id="IPR010213">
    <property type="entry name" value="TF_NusA"/>
</dbReference>
<dbReference type="Pfam" id="PF00575">
    <property type="entry name" value="S1"/>
    <property type="match status" value="1"/>
</dbReference>
<keyword evidence="4 7" id="KW-0694">RNA-binding</keyword>
<feature type="compositionally biased region" description="Low complexity" evidence="8">
    <location>
        <begin position="364"/>
        <end position="378"/>
    </location>
</feature>
<dbReference type="Gene3D" id="2.40.50.140">
    <property type="entry name" value="Nucleic acid-binding proteins"/>
    <property type="match status" value="1"/>
</dbReference>
<dbReference type="GO" id="GO:0003723">
    <property type="term" value="F:RNA binding"/>
    <property type="evidence" value="ECO:0007669"/>
    <property type="project" value="UniProtKB-UniRule"/>
</dbReference>
<sequence length="378" mass="41259">MAGNNEFFEALTMLEHERGITAEYLIEKIRAAIVIAVKKNYDVEDDNVSVEIDPATGVFNVALVQDVVADEDWENEHTQIPLSKAQTLRRTYQPGDRVVTPLKTKEFGRIAAQTAKHVIRQGIREAERSQQLSEIQSKSHDIVMATVTRVDHERGIVAVDMGKGGEAILPRSEQVPGESYTEGQQLQVYVIDVVSTERGPRVMISRTHPGLVKRLFELEVPEIFDGTVEVKAISREAGTRTKMAVASRDPNVNPVSACIGPRGDRVAAVVEHLHGEKIDIVQWSEDPAAFIASALSPAKVLKVELLPGETRSCRVTVPDGQLSLAIGNKGQNARLCARLTGYNIDIRPESGYYGEEEDKPEAPAPEAEAPAGADGAAE</sequence>
<comment type="function">
    <text evidence="7">Participates in both transcription termination and antitermination.</text>
</comment>
<dbReference type="EMBL" id="DXBJ01000073">
    <property type="protein sequence ID" value="HIZ58824.1"/>
    <property type="molecule type" value="Genomic_DNA"/>
</dbReference>
<keyword evidence="3 7" id="KW-0889">Transcription antitermination</keyword>
<dbReference type="CDD" id="cd22529">
    <property type="entry name" value="KH-II_NusA_rpt2"/>
    <property type="match status" value="1"/>
</dbReference>
<dbReference type="Gene3D" id="3.30.1480.10">
    <property type="entry name" value="NusA, N-terminal domain"/>
    <property type="match status" value="1"/>
</dbReference>
<dbReference type="GO" id="GO:0006353">
    <property type="term" value="P:DNA-templated transcription termination"/>
    <property type="evidence" value="ECO:0007669"/>
    <property type="project" value="UniProtKB-UniRule"/>
</dbReference>
<dbReference type="CDD" id="cd02134">
    <property type="entry name" value="KH-II_NusA_rpt1"/>
    <property type="match status" value="1"/>
</dbReference>
<name>A0A9D2FHF6_9FIRM</name>
<dbReference type="Gene3D" id="3.30.300.20">
    <property type="match status" value="2"/>
</dbReference>
<dbReference type="SUPFAM" id="SSF54814">
    <property type="entry name" value="Prokaryotic type KH domain (KH-domain type II)"/>
    <property type="match status" value="2"/>
</dbReference>
<dbReference type="InterPro" id="IPR015946">
    <property type="entry name" value="KH_dom-like_a/b"/>
</dbReference>
<dbReference type="Pfam" id="PF26594">
    <property type="entry name" value="KH_NusA_2nd"/>
    <property type="match status" value="1"/>
</dbReference>
<dbReference type="InterPro" id="IPR036555">
    <property type="entry name" value="NusA_N_sf"/>
</dbReference>
<dbReference type="InterPro" id="IPR025249">
    <property type="entry name" value="TF_NusA_KH_1st"/>
</dbReference>
<evidence type="ECO:0000313" key="10">
    <source>
        <dbReference type="EMBL" id="HIZ58824.1"/>
    </source>
</evidence>
<gene>
    <name evidence="7 10" type="primary">nusA</name>
    <name evidence="10" type="ORF">H9725_09695</name>
</gene>
<keyword evidence="1 7" id="KW-0806">Transcription termination</keyword>
<evidence type="ECO:0000256" key="8">
    <source>
        <dbReference type="SAM" id="MobiDB-lite"/>
    </source>
</evidence>
<dbReference type="InterPro" id="IPR058582">
    <property type="entry name" value="KH_NusA_2nd"/>
</dbReference>
<evidence type="ECO:0000256" key="7">
    <source>
        <dbReference type="HAMAP-Rule" id="MF_00945"/>
    </source>
</evidence>
<dbReference type="SUPFAM" id="SSF50249">
    <property type="entry name" value="Nucleic acid-binding proteins"/>
    <property type="match status" value="1"/>
</dbReference>
<dbReference type="FunFam" id="3.30.300.20:FF:000005">
    <property type="entry name" value="Transcription termination/antitermination protein NusA"/>
    <property type="match status" value="1"/>
</dbReference>
<dbReference type="InterPro" id="IPR003029">
    <property type="entry name" value="S1_domain"/>
</dbReference>
<feature type="domain" description="S1 motif" evidence="9">
    <location>
        <begin position="140"/>
        <end position="207"/>
    </location>
</feature>
<dbReference type="AlphaFoldDB" id="A0A9D2FHF6"/>
<organism evidence="10 11">
    <name type="scientific">Candidatus Faecalibacterium gallistercoris</name>
    <dbReference type="NCBI Taxonomy" id="2838579"/>
    <lineage>
        <taxon>Bacteria</taxon>
        <taxon>Bacillati</taxon>
        <taxon>Bacillota</taxon>
        <taxon>Clostridia</taxon>
        <taxon>Eubacteriales</taxon>
        <taxon>Oscillospiraceae</taxon>
        <taxon>Faecalibacterium</taxon>
    </lineage>
</organism>
<evidence type="ECO:0000313" key="11">
    <source>
        <dbReference type="Proteomes" id="UP000824065"/>
    </source>
</evidence>
<evidence type="ECO:0000256" key="4">
    <source>
        <dbReference type="ARBA" id="ARBA00022884"/>
    </source>
</evidence>
<dbReference type="HAMAP" id="MF_00945_B">
    <property type="entry name" value="NusA_B"/>
    <property type="match status" value="1"/>
</dbReference>
<evidence type="ECO:0000256" key="1">
    <source>
        <dbReference type="ARBA" id="ARBA00022472"/>
    </source>
</evidence>
<dbReference type="FunFam" id="3.30.300.20:FF:000002">
    <property type="entry name" value="Transcription termination/antitermination protein NusA"/>
    <property type="match status" value="1"/>
</dbReference>
<comment type="subunit">
    <text evidence="7">Monomer. Binds directly to the core enzyme of the DNA-dependent RNA polymerase and to nascent RNA.</text>
</comment>
<reference evidence="10" key="1">
    <citation type="journal article" date="2021" name="PeerJ">
        <title>Extensive microbial diversity within the chicken gut microbiome revealed by metagenomics and culture.</title>
        <authorList>
            <person name="Gilroy R."/>
            <person name="Ravi A."/>
            <person name="Getino M."/>
            <person name="Pursley I."/>
            <person name="Horton D.L."/>
            <person name="Alikhan N.F."/>
            <person name="Baker D."/>
            <person name="Gharbi K."/>
            <person name="Hall N."/>
            <person name="Watson M."/>
            <person name="Adriaenssens E.M."/>
            <person name="Foster-Nyarko E."/>
            <person name="Jarju S."/>
            <person name="Secka A."/>
            <person name="Antonio M."/>
            <person name="Oren A."/>
            <person name="Chaudhuri R.R."/>
            <person name="La Ragione R."/>
            <person name="Hildebrand F."/>
            <person name="Pallen M.J."/>
        </authorList>
    </citation>
    <scope>NUCLEOTIDE SEQUENCE</scope>
    <source>
        <strain evidence="10">ChiBcec16-3735</strain>
    </source>
</reference>
<dbReference type="PANTHER" id="PTHR22648">
    <property type="entry name" value="TRANSCRIPTION TERMINATION FACTOR NUSA"/>
    <property type="match status" value="1"/>
</dbReference>
<dbReference type="InterPro" id="IPR012340">
    <property type="entry name" value="NA-bd_OB-fold"/>
</dbReference>
<comment type="caution">
    <text evidence="10">The sequence shown here is derived from an EMBL/GenBank/DDBJ whole genome shotgun (WGS) entry which is preliminary data.</text>
</comment>
<dbReference type="SMART" id="SM00316">
    <property type="entry name" value="S1"/>
    <property type="match status" value="1"/>
</dbReference>
<feature type="region of interest" description="Disordered" evidence="8">
    <location>
        <begin position="349"/>
        <end position="378"/>
    </location>
</feature>
<keyword evidence="5 7" id="KW-0805">Transcription regulation</keyword>
<keyword evidence="2 7" id="KW-0963">Cytoplasm</keyword>
<evidence type="ECO:0000259" key="9">
    <source>
        <dbReference type="PROSITE" id="PS50126"/>
    </source>
</evidence>
<dbReference type="PROSITE" id="PS50126">
    <property type="entry name" value="S1"/>
    <property type="match status" value="1"/>
</dbReference>
<dbReference type="Pfam" id="PF13184">
    <property type="entry name" value="KH_NusA_1st"/>
    <property type="match status" value="1"/>
</dbReference>
<dbReference type="GO" id="GO:0003700">
    <property type="term" value="F:DNA-binding transcription factor activity"/>
    <property type="evidence" value="ECO:0007669"/>
    <property type="project" value="InterPro"/>
</dbReference>
<dbReference type="CDD" id="cd04455">
    <property type="entry name" value="S1_NusA"/>
    <property type="match status" value="1"/>
</dbReference>
<reference evidence="10" key="2">
    <citation type="submission" date="2021-04" db="EMBL/GenBank/DDBJ databases">
        <authorList>
            <person name="Gilroy R."/>
        </authorList>
    </citation>
    <scope>NUCLEOTIDE SEQUENCE</scope>
    <source>
        <strain evidence="10">ChiBcec16-3735</strain>
    </source>
</reference>
<dbReference type="InterPro" id="IPR013735">
    <property type="entry name" value="TF_NusA_N"/>
</dbReference>
<dbReference type="SUPFAM" id="SSF69705">
    <property type="entry name" value="Transcription factor NusA, N-terminal domain"/>
    <property type="match status" value="1"/>
</dbReference>
<dbReference type="InterPro" id="IPR030842">
    <property type="entry name" value="TF_NusA_bacterial"/>
</dbReference>
<dbReference type="Pfam" id="PF08529">
    <property type="entry name" value="NusA_N"/>
    <property type="match status" value="1"/>
</dbReference>
<dbReference type="GO" id="GO:0031564">
    <property type="term" value="P:transcription antitermination"/>
    <property type="evidence" value="ECO:0007669"/>
    <property type="project" value="UniProtKB-UniRule"/>
</dbReference>
<dbReference type="NCBIfam" id="TIGR01953">
    <property type="entry name" value="NusA"/>
    <property type="match status" value="1"/>
</dbReference>
<dbReference type="InterPro" id="IPR009019">
    <property type="entry name" value="KH_sf_prok-type"/>
</dbReference>
<dbReference type="Proteomes" id="UP000824065">
    <property type="component" value="Unassembled WGS sequence"/>
</dbReference>
<evidence type="ECO:0000256" key="2">
    <source>
        <dbReference type="ARBA" id="ARBA00022490"/>
    </source>
</evidence>
<comment type="subcellular location">
    <subcellularLocation>
        <location evidence="7">Cytoplasm</location>
    </subcellularLocation>
</comment>
<comment type="similarity">
    <text evidence="7">Belongs to the NusA family.</text>
</comment>
<protein>
    <recommendedName>
        <fullName evidence="7">Transcription termination/antitermination protein NusA</fullName>
    </recommendedName>
</protein>
<evidence type="ECO:0000256" key="6">
    <source>
        <dbReference type="ARBA" id="ARBA00023163"/>
    </source>
</evidence>
<evidence type="ECO:0000256" key="3">
    <source>
        <dbReference type="ARBA" id="ARBA00022814"/>
    </source>
</evidence>
<dbReference type="GO" id="GO:0005829">
    <property type="term" value="C:cytosol"/>
    <property type="evidence" value="ECO:0007669"/>
    <property type="project" value="TreeGrafter"/>
</dbReference>
<accession>A0A9D2FHF6</accession>
<proteinExistence type="inferred from homology"/>
<evidence type="ECO:0000256" key="5">
    <source>
        <dbReference type="ARBA" id="ARBA00023015"/>
    </source>
</evidence>
<keyword evidence="6 7" id="KW-0804">Transcription</keyword>